<protein>
    <submittedName>
        <fullName evidence="1">Uncharacterized protein</fullName>
    </submittedName>
</protein>
<reference evidence="1 2" key="1">
    <citation type="submission" date="2019-09" db="EMBL/GenBank/DDBJ databases">
        <title>A chromosome-level genome assembly of the Chinese tupelo Nyssa sinensis.</title>
        <authorList>
            <person name="Yang X."/>
            <person name="Kang M."/>
            <person name="Yang Y."/>
            <person name="Xiong H."/>
            <person name="Wang M."/>
            <person name="Zhang Z."/>
            <person name="Wang Z."/>
            <person name="Wu H."/>
            <person name="Ma T."/>
            <person name="Liu J."/>
            <person name="Xi Z."/>
        </authorList>
    </citation>
    <scope>NUCLEOTIDE SEQUENCE [LARGE SCALE GENOMIC DNA]</scope>
    <source>
        <strain evidence="1">J267</strain>
        <tissue evidence="1">Leaf</tissue>
    </source>
</reference>
<proteinExistence type="predicted"/>
<keyword evidence="2" id="KW-1185">Reference proteome</keyword>
<accession>A0A5J5C4E2</accession>
<sequence>MICRSLKPLVTIRGSVYPLNDLGMPHYSQSGHRWTGIGKLWNEELNSCKESDEKEQKSLKMGIPEHWNWLTNPSSWGFKFPTTMGAQVKNTMKGAELYFPNVPSSKPWYLFASVVKRGLRRISEAWTLILKQSAQD</sequence>
<dbReference type="Proteomes" id="UP000325577">
    <property type="component" value="Linkage Group LG0"/>
</dbReference>
<dbReference type="AlphaFoldDB" id="A0A5J5C4E2"/>
<name>A0A5J5C4E2_9ASTE</name>
<organism evidence="1 2">
    <name type="scientific">Nyssa sinensis</name>
    <dbReference type="NCBI Taxonomy" id="561372"/>
    <lineage>
        <taxon>Eukaryota</taxon>
        <taxon>Viridiplantae</taxon>
        <taxon>Streptophyta</taxon>
        <taxon>Embryophyta</taxon>
        <taxon>Tracheophyta</taxon>
        <taxon>Spermatophyta</taxon>
        <taxon>Magnoliopsida</taxon>
        <taxon>eudicotyledons</taxon>
        <taxon>Gunneridae</taxon>
        <taxon>Pentapetalae</taxon>
        <taxon>asterids</taxon>
        <taxon>Cornales</taxon>
        <taxon>Nyssaceae</taxon>
        <taxon>Nyssa</taxon>
    </lineage>
</organism>
<dbReference type="EMBL" id="CM018031">
    <property type="protein sequence ID" value="KAA8550263.1"/>
    <property type="molecule type" value="Genomic_DNA"/>
</dbReference>
<gene>
    <name evidence="1" type="ORF">F0562_001947</name>
</gene>
<evidence type="ECO:0000313" key="1">
    <source>
        <dbReference type="EMBL" id="KAA8550263.1"/>
    </source>
</evidence>
<evidence type="ECO:0000313" key="2">
    <source>
        <dbReference type="Proteomes" id="UP000325577"/>
    </source>
</evidence>